<dbReference type="RefSeq" id="XP_016213700.1">
    <property type="nucleotide sequence ID" value="XM_016358599.1"/>
</dbReference>
<evidence type="ECO:0000313" key="2">
    <source>
        <dbReference type="Proteomes" id="UP000053259"/>
    </source>
</evidence>
<dbReference type="AlphaFoldDB" id="A0A0D1XMP6"/>
<dbReference type="EMBL" id="KN847543">
    <property type="protein sequence ID" value="KIW03831.1"/>
    <property type="molecule type" value="Genomic_DNA"/>
</dbReference>
<dbReference type="PANTHER" id="PTHR28043">
    <property type="entry name" value="INCREASED RECOMBINATION CENTERS PROTEIN 6"/>
    <property type="match status" value="1"/>
</dbReference>
<dbReference type="GO" id="GO:0016192">
    <property type="term" value="P:vesicle-mediated transport"/>
    <property type="evidence" value="ECO:0007669"/>
    <property type="project" value="InterPro"/>
</dbReference>
<sequence>MDVSNPKRILTVSTPDADVLKILEELTSSAPSPIDDSISGLTHSWTLKTQYYTASLSIWIDDISDVATWLREFSKEEAKEVVDAVGAWIYVFRKPVTDEDLATIKRTVEAIKSVIHKACGEYWEGTCLAVGTKQSTTTSLQLSGDEWDDFCRDHGFEYVDAEAKGSNEFGEQLGLARLREALETTDWEGEVKLDADDFEDIDNFGDGADWDGFADEQAEMNLELLGMKTALYGGKFEDGNEEEVEEMGKMMNKLMAIRDTTSAMPESERKKFAAKAVKDFMKDT</sequence>
<dbReference type="VEuPathDB" id="FungiDB:PV09_05130"/>
<organism evidence="1 2">
    <name type="scientific">Verruconis gallopava</name>
    <dbReference type="NCBI Taxonomy" id="253628"/>
    <lineage>
        <taxon>Eukaryota</taxon>
        <taxon>Fungi</taxon>
        <taxon>Dikarya</taxon>
        <taxon>Ascomycota</taxon>
        <taxon>Pezizomycotina</taxon>
        <taxon>Dothideomycetes</taxon>
        <taxon>Pleosporomycetidae</taxon>
        <taxon>Venturiales</taxon>
        <taxon>Sympoventuriaceae</taxon>
        <taxon>Verruconis</taxon>
    </lineage>
</organism>
<accession>A0A0D1XMP6</accession>
<protein>
    <recommendedName>
        <fullName evidence="3">Increased recombination centers protein 6</fullName>
    </recommendedName>
</protein>
<dbReference type="InterPro" id="IPR034627">
    <property type="entry name" value="Irc6"/>
</dbReference>
<dbReference type="GeneID" id="27313103"/>
<dbReference type="PANTHER" id="PTHR28043:SF1">
    <property type="entry name" value="INCREASED RECOMBINATION CENTERS PROTEIN 6"/>
    <property type="match status" value="1"/>
</dbReference>
<dbReference type="Gene3D" id="3.40.50.11960">
    <property type="match status" value="1"/>
</dbReference>
<evidence type="ECO:0000313" key="1">
    <source>
        <dbReference type="EMBL" id="KIW03831.1"/>
    </source>
</evidence>
<proteinExistence type="predicted"/>
<dbReference type="Pfam" id="PF10199">
    <property type="entry name" value="Adaptin_binding"/>
    <property type="match status" value="1"/>
</dbReference>
<dbReference type="Proteomes" id="UP000053259">
    <property type="component" value="Unassembled WGS sequence"/>
</dbReference>
<dbReference type="HOGENOM" id="CLU_031716_0_0_1"/>
<name>A0A0D1XMP6_9PEZI</name>
<dbReference type="GO" id="GO:0030674">
    <property type="term" value="F:protein-macromolecule adaptor activity"/>
    <property type="evidence" value="ECO:0007669"/>
    <property type="project" value="TreeGrafter"/>
</dbReference>
<dbReference type="InParanoid" id="A0A0D1XMP6"/>
<reference evidence="1 2" key="1">
    <citation type="submission" date="2015-01" db="EMBL/GenBank/DDBJ databases">
        <title>The Genome Sequence of Ochroconis gallopava CBS43764.</title>
        <authorList>
            <consortium name="The Broad Institute Genomics Platform"/>
            <person name="Cuomo C."/>
            <person name="de Hoog S."/>
            <person name="Gorbushina A."/>
            <person name="Stielow B."/>
            <person name="Teixiera M."/>
            <person name="Abouelleil A."/>
            <person name="Chapman S.B."/>
            <person name="Priest M."/>
            <person name="Young S.K."/>
            <person name="Wortman J."/>
            <person name="Nusbaum C."/>
            <person name="Birren B."/>
        </authorList>
    </citation>
    <scope>NUCLEOTIDE SEQUENCE [LARGE SCALE GENOMIC DNA]</scope>
    <source>
        <strain evidence="1 2">CBS 43764</strain>
    </source>
</reference>
<evidence type="ECO:0008006" key="3">
    <source>
        <dbReference type="Google" id="ProtNLM"/>
    </source>
</evidence>
<dbReference type="STRING" id="253628.A0A0D1XMP6"/>
<keyword evidence="2" id="KW-1185">Reference proteome</keyword>
<gene>
    <name evidence="1" type="ORF">PV09_05130</name>
</gene>
<dbReference type="OrthoDB" id="10261384at2759"/>